<evidence type="ECO:0000256" key="1">
    <source>
        <dbReference type="ARBA" id="ARBA00001946"/>
    </source>
</evidence>
<dbReference type="PANTHER" id="PTHR47707">
    <property type="entry name" value="8-OXO-DGTP DIPHOSPHATASE"/>
    <property type="match status" value="1"/>
</dbReference>
<protein>
    <recommendedName>
        <fullName evidence="11">8-oxo-dGTP diphosphatase</fullName>
        <ecNumber evidence="11">3.6.1.55</ecNumber>
    </recommendedName>
</protein>
<evidence type="ECO:0000256" key="7">
    <source>
        <dbReference type="ARBA" id="ARBA00022801"/>
    </source>
</evidence>
<evidence type="ECO:0000256" key="2">
    <source>
        <dbReference type="ARBA" id="ARBA00005582"/>
    </source>
</evidence>
<dbReference type="Proteomes" id="UP000295075">
    <property type="component" value="Unassembled WGS sequence"/>
</dbReference>
<keyword evidence="3" id="KW-0515">Mutator protein</keyword>
<keyword evidence="8" id="KW-0460">Magnesium</keyword>
<dbReference type="GO" id="GO:0008413">
    <property type="term" value="F:8-oxo-7,8-dihydroguanosine triphosphate pyrophosphatase activity"/>
    <property type="evidence" value="ECO:0007669"/>
    <property type="project" value="TreeGrafter"/>
</dbReference>
<evidence type="ECO:0000313" key="13">
    <source>
        <dbReference type="EMBL" id="TDC22592.1"/>
    </source>
</evidence>
<dbReference type="Pfam" id="PF00293">
    <property type="entry name" value="NUDIX"/>
    <property type="match status" value="1"/>
</dbReference>
<dbReference type="EC" id="3.6.1.55" evidence="11"/>
<comment type="similarity">
    <text evidence="2">Belongs to the Nudix hydrolase family.</text>
</comment>
<accession>A0A4R4PKI8</accession>
<dbReference type="GO" id="GO:0046872">
    <property type="term" value="F:metal ion binding"/>
    <property type="evidence" value="ECO:0007669"/>
    <property type="project" value="UniProtKB-KW"/>
</dbReference>
<evidence type="ECO:0000256" key="4">
    <source>
        <dbReference type="ARBA" id="ARBA00022705"/>
    </source>
</evidence>
<proteinExistence type="inferred from homology"/>
<dbReference type="GO" id="GO:0044715">
    <property type="term" value="F:8-oxo-dGDP phosphatase activity"/>
    <property type="evidence" value="ECO:0007669"/>
    <property type="project" value="TreeGrafter"/>
</dbReference>
<dbReference type="Gene3D" id="3.90.79.10">
    <property type="entry name" value="Nucleoside Triphosphate Pyrophosphohydrolase"/>
    <property type="match status" value="1"/>
</dbReference>
<sequence length="149" mass="16280">MVARIPIAVALLVRDGLVLLVHRHPSRRWYPDSWSFSAGGHVEPGELPRQAVSRECLEELGVHVHDPIPIEMTVSDPTLDVHAFLVTRWDGEPVNAAPEEHDDLRWFRPSELADLTMAHPESLSNVLSAVQAAATNASGRLGSRGSSGI</sequence>
<keyword evidence="14" id="KW-1185">Reference proteome</keyword>
<dbReference type="RefSeq" id="WP_132412597.1">
    <property type="nucleotide sequence ID" value="NZ_SMKA01000186.1"/>
</dbReference>
<evidence type="ECO:0000256" key="10">
    <source>
        <dbReference type="ARBA" id="ARBA00035861"/>
    </source>
</evidence>
<organism evidence="13 14">
    <name type="scientific">Kribbella albertanoniae</name>
    <dbReference type="NCBI Taxonomy" id="1266829"/>
    <lineage>
        <taxon>Bacteria</taxon>
        <taxon>Bacillati</taxon>
        <taxon>Actinomycetota</taxon>
        <taxon>Actinomycetes</taxon>
        <taxon>Propionibacteriales</taxon>
        <taxon>Kribbellaceae</taxon>
        <taxon>Kribbella</taxon>
    </lineage>
</organism>
<dbReference type="GO" id="GO:0006281">
    <property type="term" value="P:DNA repair"/>
    <property type="evidence" value="ECO:0007669"/>
    <property type="project" value="UniProtKB-KW"/>
</dbReference>
<dbReference type="InterPro" id="IPR015797">
    <property type="entry name" value="NUDIX_hydrolase-like_dom_sf"/>
</dbReference>
<dbReference type="GO" id="GO:0044716">
    <property type="term" value="F:8-oxo-GDP phosphatase activity"/>
    <property type="evidence" value="ECO:0007669"/>
    <property type="project" value="TreeGrafter"/>
</dbReference>
<evidence type="ECO:0000256" key="3">
    <source>
        <dbReference type="ARBA" id="ARBA00022457"/>
    </source>
</evidence>
<comment type="caution">
    <text evidence="13">The sequence shown here is derived from an EMBL/GenBank/DDBJ whole genome shotgun (WGS) entry which is preliminary data.</text>
</comment>
<dbReference type="PANTHER" id="PTHR47707:SF1">
    <property type="entry name" value="NUDIX HYDROLASE FAMILY PROTEIN"/>
    <property type="match status" value="1"/>
</dbReference>
<comment type="cofactor">
    <cofactor evidence="1">
        <name>Mg(2+)</name>
        <dbReference type="ChEBI" id="CHEBI:18420"/>
    </cofactor>
</comment>
<keyword evidence="7" id="KW-0378">Hydrolase</keyword>
<name>A0A4R4PKI8_9ACTN</name>
<comment type="catalytic activity">
    <reaction evidence="10">
        <text>8-oxo-dGTP + H2O = 8-oxo-dGMP + diphosphate + H(+)</text>
        <dbReference type="Rhea" id="RHEA:31575"/>
        <dbReference type="ChEBI" id="CHEBI:15377"/>
        <dbReference type="ChEBI" id="CHEBI:15378"/>
        <dbReference type="ChEBI" id="CHEBI:33019"/>
        <dbReference type="ChEBI" id="CHEBI:63224"/>
        <dbReference type="ChEBI" id="CHEBI:77896"/>
        <dbReference type="EC" id="3.6.1.55"/>
    </reaction>
</comment>
<keyword evidence="9" id="KW-0234">DNA repair</keyword>
<dbReference type="InterPro" id="IPR047127">
    <property type="entry name" value="MutT-like"/>
</dbReference>
<dbReference type="PROSITE" id="PS51462">
    <property type="entry name" value="NUDIX"/>
    <property type="match status" value="1"/>
</dbReference>
<evidence type="ECO:0000313" key="14">
    <source>
        <dbReference type="Proteomes" id="UP000295075"/>
    </source>
</evidence>
<evidence type="ECO:0000256" key="5">
    <source>
        <dbReference type="ARBA" id="ARBA00022723"/>
    </source>
</evidence>
<reference evidence="13 14" key="1">
    <citation type="submission" date="2019-03" db="EMBL/GenBank/DDBJ databases">
        <title>Draft genome sequences of novel Actinobacteria.</title>
        <authorList>
            <person name="Sahin N."/>
            <person name="Ay H."/>
            <person name="Saygin H."/>
        </authorList>
    </citation>
    <scope>NUCLEOTIDE SEQUENCE [LARGE SCALE GENOMIC DNA]</scope>
    <source>
        <strain evidence="13 14">JCM 30547</strain>
    </source>
</reference>
<evidence type="ECO:0000256" key="11">
    <source>
        <dbReference type="ARBA" id="ARBA00038905"/>
    </source>
</evidence>
<dbReference type="InterPro" id="IPR000086">
    <property type="entry name" value="NUDIX_hydrolase_dom"/>
</dbReference>
<feature type="domain" description="Nudix hydrolase" evidence="12">
    <location>
        <begin position="3"/>
        <end position="131"/>
    </location>
</feature>
<evidence type="ECO:0000259" key="12">
    <source>
        <dbReference type="PROSITE" id="PS51462"/>
    </source>
</evidence>
<dbReference type="GO" id="GO:0035539">
    <property type="term" value="F:8-oxo-7,8-dihydrodeoxyguanosine triphosphate pyrophosphatase activity"/>
    <property type="evidence" value="ECO:0007669"/>
    <property type="project" value="UniProtKB-EC"/>
</dbReference>
<evidence type="ECO:0000256" key="6">
    <source>
        <dbReference type="ARBA" id="ARBA00022763"/>
    </source>
</evidence>
<dbReference type="GO" id="GO:0006260">
    <property type="term" value="P:DNA replication"/>
    <property type="evidence" value="ECO:0007669"/>
    <property type="project" value="UniProtKB-KW"/>
</dbReference>
<keyword evidence="5" id="KW-0479">Metal-binding</keyword>
<gene>
    <name evidence="13" type="ORF">E1261_30400</name>
</gene>
<dbReference type="EMBL" id="SMKA01000186">
    <property type="protein sequence ID" value="TDC22592.1"/>
    <property type="molecule type" value="Genomic_DNA"/>
</dbReference>
<keyword evidence="4" id="KW-0235">DNA replication</keyword>
<dbReference type="OrthoDB" id="9764897at2"/>
<evidence type="ECO:0000256" key="8">
    <source>
        <dbReference type="ARBA" id="ARBA00022842"/>
    </source>
</evidence>
<keyword evidence="6" id="KW-0227">DNA damage</keyword>
<dbReference type="SUPFAM" id="SSF55811">
    <property type="entry name" value="Nudix"/>
    <property type="match status" value="1"/>
</dbReference>
<dbReference type="AlphaFoldDB" id="A0A4R4PKI8"/>
<evidence type="ECO:0000256" key="9">
    <source>
        <dbReference type="ARBA" id="ARBA00023204"/>
    </source>
</evidence>